<evidence type="ECO:0000313" key="9">
    <source>
        <dbReference type="EMBL" id="KAJ4394661.1"/>
    </source>
</evidence>
<dbReference type="InterPro" id="IPR052337">
    <property type="entry name" value="SAT4-like"/>
</dbReference>
<feature type="transmembrane region" description="Helical" evidence="7">
    <location>
        <begin position="146"/>
        <end position="167"/>
    </location>
</feature>
<comment type="subcellular location">
    <subcellularLocation>
        <location evidence="1">Membrane</location>
        <topology evidence="1">Multi-pass membrane protein</topology>
    </subcellularLocation>
</comment>
<evidence type="ECO:0000256" key="5">
    <source>
        <dbReference type="ARBA" id="ARBA00038359"/>
    </source>
</evidence>
<dbReference type="GO" id="GO:0016020">
    <property type="term" value="C:membrane"/>
    <property type="evidence" value="ECO:0007669"/>
    <property type="project" value="UniProtKB-SubCell"/>
</dbReference>
<keyword evidence="2 7" id="KW-0812">Transmembrane</keyword>
<gene>
    <name evidence="9" type="ORF">N0V93_003880</name>
</gene>
<keyword evidence="4 7" id="KW-0472">Membrane</keyword>
<feature type="transmembrane region" description="Helical" evidence="7">
    <location>
        <begin position="27"/>
        <end position="49"/>
    </location>
</feature>
<evidence type="ECO:0000259" key="8">
    <source>
        <dbReference type="Pfam" id="PF20684"/>
    </source>
</evidence>
<organism evidence="9 10">
    <name type="scientific">Gnomoniopsis smithogilvyi</name>
    <dbReference type="NCBI Taxonomy" id="1191159"/>
    <lineage>
        <taxon>Eukaryota</taxon>
        <taxon>Fungi</taxon>
        <taxon>Dikarya</taxon>
        <taxon>Ascomycota</taxon>
        <taxon>Pezizomycotina</taxon>
        <taxon>Sordariomycetes</taxon>
        <taxon>Sordariomycetidae</taxon>
        <taxon>Diaporthales</taxon>
        <taxon>Gnomoniaceae</taxon>
        <taxon>Gnomoniopsis</taxon>
    </lineage>
</organism>
<evidence type="ECO:0000256" key="6">
    <source>
        <dbReference type="SAM" id="MobiDB-lite"/>
    </source>
</evidence>
<feature type="transmembrane region" description="Helical" evidence="7">
    <location>
        <begin position="61"/>
        <end position="86"/>
    </location>
</feature>
<evidence type="ECO:0000256" key="1">
    <source>
        <dbReference type="ARBA" id="ARBA00004141"/>
    </source>
</evidence>
<protein>
    <recommendedName>
        <fullName evidence="8">Rhodopsin domain-containing protein</fullName>
    </recommendedName>
</protein>
<proteinExistence type="inferred from homology"/>
<dbReference type="OrthoDB" id="61113at2759"/>
<feature type="transmembrane region" description="Helical" evidence="7">
    <location>
        <begin position="106"/>
        <end position="125"/>
    </location>
</feature>
<dbReference type="Pfam" id="PF20684">
    <property type="entry name" value="Fung_rhodopsin"/>
    <property type="match status" value="1"/>
</dbReference>
<evidence type="ECO:0000313" key="10">
    <source>
        <dbReference type="Proteomes" id="UP001140453"/>
    </source>
</evidence>
<feature type="transmembrane region" description="Helical" evidence="7">
    <location>
        <begin position="279"/>
        <end position="299"/>
    </location>
</feature>
<feature type="region of interest" description="Disordered" evidence="6">
    <location>
        <begin position="362"/>
        <end position="381"/>
    </location>
</feature>
<dbReference type="Proteomes" id="UP001140453">
    <property type="component" value="Unassembled WGS sequence"/>
</dbReference>
<feature type="domain" description="Rhodopsin" evidence="8">
    <location>
        <begin position="45"/>
        <end position="304"/>
    </location>
</feature>
<keyword evidence="10" id="KW-1185">Reference proteome</keyword>
<accession>A0A9W9CZJ9</accession>
<evidence type="ECO:0000256" key="3">
    <source>
        <dbReference type="ARBA" id="ARBA00022989"/>
    </source>
</evidence>
<dbReference type="AlphaFoldDB" id="A0A9W9CZJ9"/>
<keyword evidence="3 7" id="KW-1133">Transmembrane helix</keyword>
<feature type="transmembrane region" description="Helical" evidence="7">
    <location>
        <begin position="236"/>
        <end position="259"/>
    </location>
</feature>
<dbReference type="PANTHER" id="PTHR33048">
    <property type="entry name" value="PTH11-LIKE INTEGRAL MEMBRANE PROTEIN (AFU_ORTHOLOGUE AFUA_5G11245)"/>
    <property type="match status" value="1"/>
</dbReference>
<feature type="region of interest" description="Disordered" evidence="6">
    <location>
        <begin position="326"/>
        <end position="346"/>
    </location>
</feature>
<reference evidence="9" key="1">
    <citation type="submission" date="2022-10" db="EMBL/GenBank/DDBJ databases">
        <title>Tapping the CABI collections for fungal endophytes: first genome assemblies for Collariella, Neodidymelliopsis, Ascochyta clinopodiicola, Didymella pomorum, Didymosphaeria variabile, Neocosmospora piperis and Neocucurbitaria cava.</title>
        <authorList>
            <person name="Hill R."/>
        </authorList>
    </citation>
    <scope>NUCLEOTIDE SEQUENCE</scope>
    <source>
        <strain evidence="9">IMI 355082</strain>
    </source>
</reference>
<evidence type="ECO:0000256" key="4">
    <source>
        <dbReference type="ARBA" id="ARBA00023136"/>
    </source>
</evidence>
<name>A0A9W9CZJ9_9PEZI</name>
<dbReference type="InterPro" id="IPR049326">
    <property type="entry name" value="Rhodopsin_dom_fungi"/>
</dbReference>
<comment type="similarity">
    <text evidence="5">Belongs to the SAT4 family.</text>
</comment>
<dbReference type="PANTHER" id="PTHR33048:SF47">
    <property type="entry name" value="INTEGRAL MEMBRANE PROTEIN-RELATED"/>
    <property type="match status" value="1"/>
</dbReference>
<comment type="caution">
    <text evidence="9">The sequence shown here is derived from an EMBL/GenBank/DDBJ whole genome shotgun (WGS) entry which is preliminary data.</text>
</comment>
<evidence type="ECO:0000256" key="7">
    <source>
        <dbReference type="SAM" id="Phobius"/>
    </source>
</evidence>
<dbReference type="EMBL" id="JAPEVB010000002">
    <property type="protein sequence ID" value="KAJ4394661.1"/>
    <property type="molecule type" value="Genomic_DNA"/>
</dbReference>
<feature type="transmembrane region" description="Helical" evidence="7">
    <location>
        <begin position="207"/>
        <end position="224"/>
    </location>
</feature>
<sequence length="381" mass="41780">MSTSLYASIGSVNNLNEPTPFFDHAEVMYGFVIACLILSSCCTGLRVYVRFFVTCCPGIDDVFIIALFLSTLVASIGSCVLVKHGLGQHFVLLDTQAKLAFDQTFWWSNGGYNMGLMFVKLSLLTQYLRLFEENPHIPLTRKLRKITLIFIAISSLWGLAYSFLAWVPCVPVSGLWDPTQKALRYGYGSQNIDVFVGTYISHATTNMALDLAVFGIPLCSWSLLNHDGVEKKSRTALMGLYSLGATATMCSIIRFAVIVSNRATTSPEFDPSWYGGTSIGLSILEINIATIVAALPVFWPHLRRNIDRIMVTHEVEVRITTSSGFSQIEGDSKQGPSHWPAEDNKGGSEIIAMRPLRGANHSGDSKGFGAGMPFDGKGSYN</sequence>
<evidence type="ECO:0000256" key="2">
    <source>
        <dbReference type="ARBA" id="ARBA00022692"/>
    </source>
</evidence>